<feature type="region of interest" description="Disordered" evidence="1">
    <location>
        <begin position="1"/>
        <end position="26"/>
    </location>
</feature>
<evidence type="ECO:0000256" key="1">
    <source>
        <dbReference type="SAM" id="MobiDB-lite"/>
    </source>
</evidence>
<organism evidence="2 3">
    <name type="scientific">Mycena alexandri</name>
    <dbReference type="NCBI Taxonomy" id="1745969"/>
    <lineage>
        <taxon>Eukaryota</taxon>
        <taxon>Fungi</taxon>
        <taxon>Dikarya</taxon>
        <taxon>Basidiomycota</taxon>
        <taxon>Agaricomycotina</taxon>
        <taxon>Agaricomycetes</taxon>
        <taxon>Agaricomycetidae</taxon>
        <taxon>Agaricales</taxon>
        <taxon>Marasmiineae</taxon>
        <taxon>Mycenaceae</taxon>
        <taxon>Mycena</taxon>
    </lineage>
</organism>
<evidence type="ECO:0000313" key="3">
    <source>
        <dbReference type="Proteomes" id="UP001218188"/>
    </source>
</evidence>
<feature type="region of interest" description="Disordered" evidence="1">
    <location>
        <begin position="200"/>
        <end position="227"/>
    </location>
</feature>
<accession>A0AAD6SHF5</accession>
<evidence type="ECO:0000313" key="2">
    <source>
        <dbReference type="EMBL" id="KAJ7028081.1"/>
    </source>
</evidence>
<reference evidence="2" key="1">
    <citation type="submission" date="2023-03" db="EMBL/GenBank/DDBJ databases">
        <title>Massive genome expansion in bonnet fungi (Mycena s.s.) driven by repeated elements and novel gene families across ecological guilds.</title>
        <authorList>
            <consortium name="Lawrence Berkeley National Laboratory"/>
            <person name="Harder C.B."/>
            <person name="Miyauchi S."/>
            <person name="Viragh M."/>
            <person name="Kuo A."/>
            <person name="Thoen E."/>
            <person name="Andreopoulos B."/>
            <person name="Lu D."/>
            <person name="Skrede I."/>
            <person name="Drula E."/>
            <person name="Henrissat B."/>
            <person name="Morin E."/>
            <person name="Kohler A."/>
            <person name="Barry K."/>
            <person name="LaButti K."/>
            <person name="Morin E."/>
            <person name="Salamov A."/>
            <person name="Lipzen A."/>
            <person name="Mereny Z."/>
            <person name="Hegedus B."/>
            <person name="Baldrian P."/>
            <person name="Stursova M."/>
            <person name="Weitz H."/>
            <person name="Taylor A."/>
            <person name="Grigoriev I.V."/>
            <person name="Nagy L.G."/>
            <person name="Martin F."/>
            <person name="Kauserud H."/>
        </authorList>
    </citation>
    <scope>NUCLEOTIDE SEQUENCE</scope>
    <source>
        <strain evidence="2">CBHHK200</strain>
    </source>
</reference>
<dbReference type="EMBL" id="JARJCM010000116">
    <property type="protein sequence ID" value="KAJ7028081.1"/>
    <property type="molecule type" value="Genomic_DNA"/>
</dbReference>
<dbReference type="AlphaFoldDB" id="A0AAD6SHF5"/>
<feature type="compositionally biased region" description="Basic and acidic residues" evidence="1">
    <location>
        <begin position="217"/>
        <end position="227"/>
    </location>
</feature>
<dbReference type="Proteomes" id="UP001218188">
    <property type="component" value="Unassembled WGS sequence"/>
</dbReference>
<gene>
    <name evidence="2" type="ORF">C8F04DRAFT_1188919</name>
</gene>
<keyword evidence="3" id="KW-1185">Reference proteome</keyword>
<name>A0AAD6SHF5_9AGAR</name>
<sequence>MSAPEELADNNFVLGSTNPTDSWDDFGQAVGNAVERYLTLPPEQSSMVDDLIPDGPPRSWDDPSWQLGRIDSAWANAAPMATGGRSVGAATRRDLLDDSWSDWNSRRLPRAIEIVRDVATDAEADAIERRSELLNNLFWDPLQMPAHFRESVQVQMVRMEPHRRSSQLLCLKSSQISDEPHQQKQHRKVLLFDEELQQDGTHGEVARASPVCPEPGSETRDECMELV</sequence>
<protein>
    <submittedName>
        <fullName evidence="2">Uncharacterized protein</fullName>
    </submittedName>
</protein>
<proteinExistence type="predicted"/>
<comment type="caution">
    <text evidence="2">The sequence shown here is derived from an EMBL/GenBank/DDBJ whole genome shotgun (WGS) entry which is preliminary data.</text>
</comment>